<evidence type="ECO:0000256" key="13">
    <source>
        <dbReference type="RuleBase" id="RU363047"/>
    </source>
</evidence>
<keyword evidence="5 13" id="KW-0552">Olfaction</keyword>
<protein>
    <recommendedName>
        <fullName evidence="13">Olfactory receptor</fullName>
    </recommendedName>
</protein>
<evidence type="ECO:0000256" key="7">
    <source>
        <dbReference type="ARBA" id="ARBA00023040"/>
    </source>
</evidence>
<comment type="similarity">
    <text evidence="12">Belongs to the G-protein coupled receptor 1 family.</text>
</comment>
<evidence type="ECO:0000256" key="9">
    <source>
        <dbReference type="ARBA" id="ARBA00023170"/>
    </source>
</evidence>
<dbReference type="PROSITE" id="PS50262">
    <property type="entry name" value="G_PROTEIN_RECEP_F1_2"/>
    <property type="match status" value="1"/>
</dbReference>
<keyword evidence="6 13" id="KW-1133">Transmembrane helix</keyword>
<feature type="transmembrane region" description="Helical" evidence="13">
    <location>
        <begin position="44"/>
        <end position="71"/>
    </location>
</feature>
<feature type="transmembrane region" description="Helical" evidence="13">
    <location>
        <begin position="290"/>
        <end position="310"/>
    </location>
</feature>
<proteinExistence type="inferred from homology"/>
<feature type="domain" description="G-protein coupled receptors family 1 profile" evidence="14">
    <location>
        <begin position="62"/>
        <end position="308"/>
    </location>
</feature>
<evidence type="ECO:0000256" key="6">
    <source>
        <dbReference type="ARBA" id="ARBA00022989"/>
    </source>
</evidence>
<keyword evidence="16" id="KW-1185">Reference proteome</keyword>
<reference evidence="15 16" key="1">
    <citation type="submission" date="2020-02" db="EMBL/GenBank/DDBJ databases">
        <title>Esox lucius (northern pike) genome, fEsoLuc1, primary haplotype.</title>
        <authorList>
            <person name="Myers G."/>
            <person name="Karagic N."/>
            <person name="Meyer A."/>
            <person name="Pippel M."/>
            <person name="Reichard M."/>
            <person name="Winkler S."/>
            <person name="Tracey A."/>
            <person name="Sims Y."/>
            <person name="Howe K."/>
            <person name="Rhie A."/>
            <person name="Formenti G."/>
            <person name="Durbin R."/>
            <person name="Fedrigo O."/>
            <person name="Jarvis E.D."/>
        </authorList>
    </citation>
    <scope>NUCLEOTIDE SEQUENCE [LARGE SCALE GENOMIC DNA]</scope>
</reference>
<keyword evidence="8 13" id="KW-0472">Membrane</keyword>
<dbReference type="InterPro" id="IPR000725">
    <property type="entry name" value="Olfact_rcpt"/>
</dbReference>
<dbReference type="GO" id="GO:0004930">
    <property type="term" value="F:G protein-coupled receptor activity"/>
    <property type="evidence" value="ECO:0007669"/>
    <property type="project" value="UniProtKB-KW"/>
</dbReference>
<evidence type="ECO:0000259" key="14">
    <source>
        <dbReference type="PROSITE" id="PS50262"/>
    </source>
</evidence>
<dbReference type="GO" id="GO:0005886">
    <property type="term" value="C:plasma membrane"/>
    <property type="evidence" value="ECO:0007669"/>
    <property type="project" value="UniProtKB-SubCell"/>
</dbReference>
<keyword evidence="9 12" id="KW-0675">Receptor</keyword>
<dbReference type="GO" id="GO:0004984">
    <property type="term" value="F:olfactory receptor activity"/>
    <property type="evidence" value="ECO:0007669"/>
    <property type="project" value="InterPro"/>
</dbReference>
<feature type="transmembrane region" description="Helical" evidence="13">
    <location>
        <begin position="254"/>
        <end position="278"/>
    </location>
</feature>
<dbReference type="GeneTree" id="ENSGT01140000282520"/>
<dbReference type="AlphaFoldDB" id="A0AAY5KHJ2"/>
<evidence type="ECO:0000256" key="8">
    <source>
        <dbReference type="ARBA" id="ARBA00023136"/>
    </source>
</evidence>
<name>A0AAY5KHJ2_ESOLU</name>
<dbReference type="Pfam" id="PF13853">
    <property type="entry name" value="7tm_4"/>
    <property type="match status" value="1"/>
</dbReference>
<keyword evidence="3 13" id="KW-0716">Sensory transduction</keyword>
<evidence type="ECO:0000256" key="11">
    <source>
        <dbReference type="ARBA" id="ARBA00023224"/>
    </source>
</evidence>
<feature type="transmembrane region" description="Helical" evidence="13">
    <location>
        <begin position="211"/>
        <end position="233"/>
    </location>
</feature>
<dbReference type="Gene3D" id="1.20.1070.10">
    <property type="entry name" value="Rhodopsin 7-helix transmembrane proteins"/>
    <property type="match status" value="1"/>
</dbReference>
<comment type="subcellular location">
    <subcellularLocation>
        <location evidence="1 13">Cell membrane</location>
        <topology evidence="1 13">Multi-pass membrane protein</topology>
    </subcellularLocation>
</comment>
<keyword evidence="4 12" id="KW-0812">Transmembrane</keyword>
<feature type="transmembrane region" description="Helical" evidence="13">
    <location>
        <begin position="161"/>
        <end position="179"/>
    </location>
</feature>
<evidence type="ECO:0000256" key="4">
    <source>
        <dbReference type="ARBA" id="ARBA00022692"/>
    </source>
</evidence>
<evidence type="ECO:0000256" key="1">
    <source>
        <dbReference type="ARBA" id="ARBA00004651"/>
    </source>
</evidence>
<dbReference type="PANTHER" id="PTHR26453">
    <property type="entry name" value="OLFACTORY RECEPTOR"/>
    <property type="match status" value="1"/>
</dbReference>
<evidence type="ECO:0000256" key="12">
    <source>
        <dbReference type="RuleBase" id="RU000688"/>
    </source>
</evidence>
<evidence type="ECO:0000256" key="5">
    <source>
        <dbReference type="ARBA" id="ARBA00022725"/>
    </source>
</evidence>
<evidence type="ECO:0000313" key="16">
    <source>
        <dbReference type="Proteomes" id="UP000265140"/>
    </source>
</evidence>
<accession>A0AAY5KHJ2</accession>
<sequence>MLLIKLSIWENNCISSPDDSCLQDNLNVVTEFLFIGGESGLNKFYPALAILLLVVYPMILIGNLIIFTLVVTDPKLHTAMYIFLSNLSLIDIGITTSVLPKMISVCLWNDVTISYSACFIQMYVHLSLESTESFLLCVMAYDRYVAICHPLRYNTIINKKACFLLATAAWTCGLSYAVISASQLPFCSNKINFWFCDHPPVVSLSCLDTTFFMNVGIICAFISLYFPFTVIIWSYSRIIVAISKISSSEGRRKAFSTCSSHLTIVLIFYIAPSCIYISTKFKNVHCNVLILISVLNCFLTNSMNPIVYSFRNKEIKAALRKLSTITFS</sequence>
<reference evidence="15" key="3">
    <citation type="submission" date="2025-09" db="UniProtKB">
        <authorList>
            <consortium name="Ensembl"/>
        </authorList>
    </citation>
    <scope>IDENTIFICATION</scope>
</reference>
<dbReference type="SUPFAM" id="SSF81321">
    <property type="entry name" value="Family A G protein-coupled receptor-like"/>
    <property type="match status" value="1"/>
</dbReference>
<dbReference type="PRINTS" id="PR00245">
    <property type="entry name" value="OLFACTORYR"/>
</dbReference>
<dbReference type="PRINTS" id="PR00237">
    <property type="entry name" value="GPCRRHODOPSN"/>
</dbReference>
<keyword evidence="7 12" id="KW-0297">G-protein coupled receptor</keyword>
<keyword evidence="10" id="KW-0325">Glycoprotein</keyword>
<dbReference type="Ensembl" id="ENSELUT00000091211.1">
    <property type="protein sequence ID" value="ENSELUP00000085842.1"/>
    <property type="gene ID" value="ENSELUG00000028822.2"/>
</dbReference>
<dbReference type="CDD" id="cd13954">
    <property type="entry name" value="7tmA_OR"/>
    <property type="match status" value="1"/>
</dbReference>
<evidence type="ECO:0000256" key="3">
    <source>
        <dbReference type="ARBA" id="ARBA00022606"/>
    </source>
</evidence>
<evidence type="ECO:0000313" key="15">
    <source>
        <dbReference type="Ensembl" id="ENSELUP00000085842.1"/>
    </source>
</evidence>
<evidence type="ECO:0000256" key="2">
    <source>
        <dbReference type="ARBA" id="ARBA00022475"/>
    </source>
</evidence>
<organism evidence="15 16">
    <name type="scientific">Esox lucius</name>
    <name type="common">Northern pike</name>
    <dbReference type="NCBI Taxonomy" id="8010"/>
    <lineage>
        <taxon>Eukaryota</taxon>
        <taxon>Metazoa</taxon>
        <taxon>Chordata</taxon>
        <taxon>Craniata</taxon>
        <taxon>Vertebrata</taxon>
        <taxon>Euteleostomi</taxon>
        <taxon>Actinopterygii</taxon>
        <taxon>Neopterygii</taxon>
        <taxon>Teleostei</taxon>
        <taxon>Protacanthopterygii</taxon>
        <taxon>Esociformes</taxon>
        <taxon>Esocidae</taxon>
        <taxon>Esox</taxon>
    </lineage>
</organism>
<reference evidence="15" key="2">
    <citation type="submission" date="2025-08" db="UniProtKB">
        <authorList>
            <consortium name="Ensembl"/>
        </authorList>
    </citation>
    <scope>IDENTIFICATION</scope>
</reference>
<dbReference type="FunFam" id="1.20.1070.10:FF:000010">
    <property type="entry name" value="Olfactory receptor"/>
    <property type="match status" value="1"/>
</dbReference>
<keyword evidence="11 12" id="KW-0807">Transducer</keyword>
<dbReference type="InterPro" id="IPR000276">
    <property type="entry name" value="GPCR_Rhodpsn"/>
</dbReference>
<evidence type="ECO:0000256" key="10">
    <source>
        <dbReference type="ARBA" id="ARBA00023180"/>
    </source>
</evidence>
<dbReference type="PROSITE" id="PS00237">
    <property type="entry name" value="G_PROTEIN_RECEP_F1_1"/>
    <property type="match status" value="1"/>
</dbReference>
<keyword evidence="2 13" id="KW-1003">Cell membrane</keyword>
<dbReference type="InterPro" id="IPR017452">
    <property type="entry name" value="GPCR_Rhodpsn_7TM"/>
</dbReference>
<dbReference type="Proteomes" id="UP000265140">
    <property type="component" value="Chromosome 1"/>
</dbReference>